<name>A0AAD9AHS6_9PEZI</name>
<evidence type="ECO:0000313" key="2">
    <source>
        <dbReference type="Proteomes" id="UP001243330"/>
    </source>
</evidence>
<keyword evidence="2" id="KW-1185">Reference proteome</keyword>
<dbReference type="EMBL" id="JAQOWY010000188">
    <property type="protein sequence ID" value="KAK1847899.1"/>
    <property type="molecule type" value="Genomic_DNA"/>
</dbReference>
<dbReference type="AlphaFoldDB" id="A0AAD9AHS6"/>
<gene>
    <name evidence="1" type="ORF">CCHR01_09489</name>
</gene>
<protein>
    <submittedName>
        <fullName evidence="1">Uncharacterized protein</fullName>
    </submittedName>
</protein>
<dbReference type="Proteomes" id="UP001243330">
    <property type="component" value="Unassembled WGS sequence"/>
</dbReference>
<organism evidence="1 2">
    <name type="scientific">Colletotrichum chrysophilum</name>
    <dbReference type="NCBI Taxonomy" id="1836956"/>
    <lineage>
        <taxon>Eukaryota</taxon>
        <taxon>Fungi</taxon>
        <taxon>Dikarya</taxon>
        <taxon>Ascomycota</taxon>
        <taxon>Pezizomycotina</taxon>
        <taxon>Sordariomycetes</taxon>
        <taxon>Hypocreomycetidae</taxon>
        <taxon>Glomerellales</taxon>
        <taxon>Glomerellaceae</taxon>
        <taxon>Colletotrichum</taxon>
        <taxon>Colletotrichum gloeosporioides species complex</taxon>
    </lineage>
</organism>
<reference evidence="1" key="1">
    <citation type="submission" date="2023-01" db="EMBL/GenBank/DDBJ databases">
        <title>Colletotrichum chrysophilum M932 genome sequence.</title>
        <authorList>
            <person name="Baroncelli R."/>
        </authorList>
    </citation>
    <scope>NUCLEOTIDE SEQUENCE</scope>
    <source>
        <strain evidence="1">M932</strain>
    </source>
</reference>
<sequence length="150" mass="17248">MANSERFWGLDPSSVAIVIRVATFEKLSIRHTCCRNGWRTGIDEQEINNLNDEDAIRIKYLEDLVPEFEAAFESMECDVSEFFETYWKDRMSEVLDELDGKPLTKENLQGIEDLGIRLIFEDDESSVESEMSSVGYFMEELDRIADGLGT</sequence>
<comment type="caution">
    <text evidence="1">The sequence shown here is derived from an EMBL/GenBank/DDBJ whole genome shotgun (WGS) entry which is preliminary data.</text>
</comment>
<accession>A0AAD9AHS6</accession>
<evidence type="ECO:0000313" key="1">
    <source>
        <dbReference type="EMBL" id="KAK1847899.1"/>
    </source>
</evidence>
<proteinExistence type="predicted"/>